<name>A0A8X7N6M4_9BASI</name>
<reference evidence="8" key="2">
    <citation type="journal article" date="2019" name="IMA Fungus">
        <title>Genome sequencing and comparison of five Tilletia species to identify candidate genes for the detection of regulated species infecting wheat.</title>
        <authorList>
            <person name="Nguyen H.D.T."/>
            <person name="Sultana T."/>
            <person name="Kesanakurti P."/>
            <person name="Hambleton S."/>
        </authorList>
    </citation>
    <scope>NUCLEOTIDE SEQUENCE</scope>
    <source>
        <strain evidence="8">DAOMC 236422</strain>
    </source>
</reference>
<evidence type="ECO:0000256" key="5">
    <source>
        <dbReference type="ARBA" id="ARBA00023242"/>
    </source>
</evidence>
<proteinExistence type="predicted"/>
<comment type="subcellular location">
    <subcellularLocation>
        <location evidence="1">Nucleus</location>
    </subcellularLocation>
</comment>
<protein>
    <recommendedName>
        <fullName evidence="7">Velvet domain-containing protein</fullName>
    </recommendedName>
</protein>
<feature type="region of interest" description="Disordered" evidence="6">
    <location>
        <begin position="1"/>
        <end position="73"/>
    </location>
</feature>
<feature type="domain" description="Velvet" evidence="7">
    <location>
        <begin position="92"/>
        <end position="267"/>
    </location>
</feature>
<organism evidence="8 9">
    <name type="scientific">Tilletia walkeri</name>
    <dbReference type="NCBI Taxonomy" id="117179"/>
    <lineage>
        <taxon>Eukaryota</taxon>
        <taxon>Fungi</taxon>
        <taxon>Dikarya</taxon>
        <taxon>Basidiomycota</taxon>
        <taxon>Ustilaginomycotina</taxon>
        <taxon>Exobasidiomycetes</taxon>
        <taxon>Tilletiales</taxon>
        <taxon>Tilletiaceae</taxon>
        <taxon>Tilletia</taxon>
    </lineage>
</organism>
<sequence length="712" mass="75614">MFGNVAEGSRKRRASPAIPEQVADTFAQPSGSKAPRTQGLGLQGSEGPSAPGLSRNSRGKQRERVEDGQSEPAWFPISSLNATLQSYNVGPPPGPPLFTLRFRQQPRYGVALNPAAESNRGARAHFLDPPPIVELLAQKNRDQALLSAAELFVRLELVAADDATSPPPPSNAMFGELLASPYILVAKGQHEKPEALFVYTHVCVKAQGKYRLRAEMFCSARTSITYVASVVSDAFQVYPILRQRPASDAPTALMKSLVRQGFKYKIRKSNQNNAPSAQPRGSRHPPGTAPSAINRTGVSGALPGSRNAAGAPLPVLYSAHPSSTSAALPRRNPTHLSPHLSHSVQATQQHAPPHPARINDRYPNFLKNTYGHSSSFNGHPTQSWAPISRTPAANQNASRHESGHTAGPLPTPSRIATSQEPVYYHRSSSDRLPAQMVPPSSYSKGEPPSSTHRGQRGAAPTASIDTNHQRAQPHASTSTTKTTLPSLSQLLSTGALGPLPVAERRPAATTSWPWTSTRSPSASKSITATVAPSLRTIDKRPSWHRSSPALLPSSNWSSGSELNGDNRSLSTPVQALQLSAAASAAAASAGSAARGPAPIISEPFRSWDEGEPSLSGIGRQWVPSGHPSRGGQVPAPADLAASLPREGEEPARFRPPAPTDRYGTYPGGSGSSTSSHQEVEEPARFRPPAPTDRYGTYPGGGSSNTSSHRRMS</sequence>
<feature type="compositionally biased region" description="Polar residues" evidence="6">
    <location>
        <begin position="340"/>
        <end position="350"/>
    </location>
</feature>
<dbReference type="InterPro" id="IPR038491">
    <property type="entry name" value="Velvet_dom_sf"/>
</dbReference>
<feature type="region of interest" description="Disordered" evidence="6">
    <location>
        <begin position="590"/>
        <end position="712"/>
    </location>
</feature>
<feature type="compositionally biased region" description="Low complexity" evidence="6">
    <location>
        <begin position="507"/>
        <end position="523"/>
    </location>
</feature>
<keyword evidence="5" id="KW-0539">Nucleus</keyword>
<dbReference type="PANTHER" id="PTHR33572">
    <property type="entry name" value="SPORE DEVELOPMENT REGULATOR VOSA"/>
    <property type="match status" value="1"/>
</dbReference>
<dbReference type="GO" id="GO:0005634">
    <property type="term" value="C:nucleus"/>
    <property type="evidence" value="ECO:0007669"/>
    <property type="project" value="UniProtKB-SubCell"/>
</dbReference>
<feature type="region of interest" description="Disordered" evidence="6">
    <location>
        <begin position="269"/>
        <end position="306"/>
    </location>
</feature>
<dbReference type="Pfam" id="PF11754">
    <property type="entry name" value="Velvet"/>
    <property type="match status" value="1"/>
</dbReference>
<dbReference type="Gene3D" id="2.60.40.3960">
    <property type="entry name" value="Velvet domain"/>
    <property type="match status" value="1"/>
</dbReference>
<evidence type="ECO:0000256" key="2">
    <source>
        <dbReference type="ARBA" id="ARBA00022969"/>
    </source>
</evidence>
<feature type="compositionally biased region" description="Polar residues" evidence="6">
    <location>
        <begin position="438"/>
        <end position="452"/>
    </location>
</feature>
<gene>
    <name evidence="8" type="ORF">A4X09_0g4988</name>
</gene>
<dbReference type="GO" id="GO:0030435">
    <property type="term" value="P:sporulation resulting in formation of a cellular spore"/>
    <property type="evidence" value="ECO:0007669"/>
    <property type="project" value="UniProtKB-KW"/>
</dbReference>
<evidence type="ECO:0000256" key="1">
    <source>
        <dbReference type="ARBA" id="ARBA00004123"/>
    </source>
</evidence>
<dbReference type="EMBL" id="LWDG02000234">
    <property type="protein sequence ID" value="KAE8267362.1"/>
    <property type="molecule type" value="Genomic_DNA"/>
</dbReference>
<dbReference type="PROSITE" id="PS51821">
    <property type="entry name" value="VELVET"/>
    <property type="match status" value="1"/>
</dbReference>
<evidence type="ECO:0000259" key="7">
    <source>
        <dbReference type="PROSITE" id="PS51821"/>
    </source>
</evidence>
<evidence type="ECO:0000256" key="6">
    <source>
        <dbReference type="SAM" id="MobiDB-lite"/>
    </source>
</evidence>
<evidence type="ECO:0000256" key="3">
    <source>
        <dbReference type="ARBA" id="ARBA00023015"/>
    </source>
</evidence>
<dbReference type="PANTHER" id="PTHR33572:SF18">
    <property type="entry name" value="SPORE DEVELOPMENT REGULATOR VOSA"/>
    <property type="match status" value="1"/>
</dbReference>
<keyword evidence="4" id="KW-0804">Transcription</keyword>
<keyword evidence="9" id="KW-1185">Reference proteome</keyword>
<accession>A0A8X7N6M4</accession>
<keyword evidence="2" id="KW-0749">Sporulation</keyword>
<evidence type="ECO:0000256" key="4">
    <source>
        <dbReference type="ARBA" id="ARBA00023163"/>
    </source>
</evidence>
<dbReference type="InterPro" id="IPR021740">
    <property type="entry name" value="Velvet"/>
</dbReference>
<feature type="region of interest" description="Disordered" evidence="6">
    <location>
        <begin position="321"/>
        <end position="568"/>
    </location>
</feature>
<dbReference type="AlphaFoldDB" id="A0A8X7N6M4"/>
<evidence type="ECO:0000313" key="9">
    <source>
        <dbReference type="Proteomes" id="UP000078113"/>
    </source>
</evidence>
<reference evidence="8" key="1">
    <citation type="submission" date="2016-04" db="EMBL/GenBank/DDBJ databases">
        <authorList>
            <person name="Nguyen H.D."/>
            <person name="Samba Siva P."/>
            <person name="Cullis J."/>
            <person name="Levesque C.A."/>
            <person name="Hambleton S."/>
        </authorList>
    </citation>
    <scope>NUCLEOTIDE SEQUENCE</scope>
    <source>
        <strain evidence="8">DAOMC 236422</strain>
    </source>
</reference>
<dbReference type="InterPro" id="IPR037525">
    <property type="entry name" value="Velvet_dom"/>
</dbReference>
<feature type="compositionally biased region" description="Low complexity" evidence="6">
    <location>
        <begin position="476"/>
        <end position="493"/>
    </location>
</feature>
<feature type="compositionally biased region" description="Polar residues" evidence="6">
    <location>
        <begin position="552"/>
        <end position="568"/>
    </location>
</feature>
<evidence type="ECO:0000313" key="8">
    <source>
        <dbReference type="EMBL" id="KAE8267362.1"/>
    </source>
</evidence>
<keyword evidence="3" id="KW-0805">Transcription regulation</keyword>
<dbReference type="Proteomes" id="UP000078113">
    <property type="component" value="Unassembled WGS sequence"/>
</dbReference>
<feature type="compositionally biased region" description="Polar residues" evidence="6">
    <location>
        <begin position="366"/>
        <end position="397"/>
    </location>
</feature>
<comment type="caution">
    <text evidence="8">The sequence shown here is derived from an EMBL/GenBank/DDBJ whole genome shotgun (WGS) entry which is preliminary data.</text>
</comment>